<evidence type="ECO:0000256" key="6">
    <source>
        <dbReference type="ARBA" id="ARBA00022617"/>
    </source>
</evidence>
<keyword evidence="5" id="KW-0964">Secreted</keyword>
<evidence type="ECO:0000313" key="19">
    <source>
        <dbReference type="EMBL" id="PNH28734.1"/>
    </source>
</evidence>
<comment type="subcellular location">
    <subcellularLocation>
        <location evidence="1">Cell membrane</location>
        <topology evidence="1">Lipid-anchor</topology>
        <topology evidence="1">GPI-anchor</topology>
    </subcellularLocation>
    <subcellularLocation>
        <location evidence="2">Secreted</location>
    </subcellularLocation>
</comment>
<evidence type="ECO:0000256" key="13">
    <source>
        <dbReference type="ARBA" id="ARBA00023180"/>
    </source>
</evidence>
<keyword evidence="12 15" id="KW-1015">Disulfide bond</keyword>
<feature type="binding site" description="axial binding residue" evidence="15">
    <location>
        <position position="42"/>
    </location>
    <ligand>
        <name>heme</name>
        <dbReference type="ChEBI" id="CHEBI:30413"/>
    </ligand>
    <ligandPart>
        <name>Fe</name>
        <dbReference type="ChEBI" id="CHEBI:18248"/>
    </ligandPart>
</feature>
<keyword evidence="13" id="KW-0325">Glycoprotein</keyword>
<evidence type="ECO:0000256" key="17">
    <source>
        <dbReference type="SAM" id="SignalP"/>
    </source>
</evidence>
<evidence type="ECO:0000256" key="10">
    <source>
        <dbReference type="ARBA" id="ARBA00023004"/>
    </source>
</evidence>
<keyword evidence="14" id="KW-0449">Lipoprotein</keyword>
<keyword evidence="4" id="KW-1003">Cell membrane</keyword>
<evidence type="ECO:0000256" key="12">
    <source>
        <dbReference type="ARBA" id="ARBA00023157"/>
    </source>
</evidence>
<evidence type="ECO:0000256" key="8">
    <source>
        <dbReference type="ARBA" id="ARBA00022723"/>
    </source>
</evidence>
<dbReference type="SMR" id="A0A2J8EBL4"/>
<comment type="caution">
    <text evidence="19">The sequence shown here is derived from an EMBL/GenBank/DDBJ whole genome shotgun (WGS) entry which is preliminary data.</text>
</comment>
<comment type="caution">
    <text evidence="15">Lacks conserved residue(s) required for the propagation of feature annotation.</text>
</comment>
<dbReference type="PROSITE" id="PS52012">
    <property type="entry name" value="CFEM"/>
    <property type="match status" value="1"/>
</dbReference>
<feature type="compositionally biased region" description="Low complexity" evidence="16">
    <location>
        <begin position="118"/>
        <end position="130"/>
    </location>
</feature>
<evidence type="ECO:0000256" key="15">
    <source>
        <dbReference type="PROSITE-ProRule" id="PRU01356"/>
    </source>
</evidence>
<evidence type="ECO:0000256" key="2">
    <source>
        <dbReference type="ARBA" id="ARBA00004613"/>
    </source>
</evidence>
<dbReference type="InterPro" id="IPR051735">
    <property type="entry name" value="CFEM_domain"/>
</dbReference>
<protein>
    <recommendedName>
        <fullName evidence="18">CFEM domain-containing protein</fullName>
    </recommendedName>
</protein>
<evidence type="ECO:0000256" key="4">
    <source>
        <dbReference type="ARBA" id="ARBA00022475"/>
    </source>
</evidence>
<evidence type="ECO:0000313" key="20">
    <source>
        <dbReference type="Proteomes" id="UP000236305"/>
    </source>
</evidence>
<keyword evidence="7" id="KW-0336">GPI-anchor</keyword>
<dbReference type="EMBL" id="MPSH01000031">
    <property type="protein sequence ID" value="PNH28734.1"/>
    <property type="molecule type" value="Genomic_DNA"/>
</dbReference>
<reference evidence="19 20" key="1">
    <citation type="submission" date="2017-12" db="EMBL/GenBank/DDBJ databases">
        <title>Comparative genomics yields insights into virulence evolution of Verticillium dahliae.</title>
        <authorList>
            <person name="Fan R."/>
            <person name="Armitage A.D."/>
            <person name="Cascant-Lopez E."/>
            <person name="Sobczyk M."/>
            <person name="Cockerton H.M."/>
            <person name="Harrison R.J."/>
        </authorList>
    </citation>
    <scope>NUCLEOTIDE SEQUENCE [LARGE SCALE GENOMIC DNA]</scope>
    <source>
        <strain evidence="19 20">12008</strain>
    </source>
</reference>
<evidence type="ECO:0000256" key="16">
    <source>
        <dbReference type="SAM" id="MobiDB-lite"/>
    </source>
</evidence>
<name>A0A2J8EBL4_VERDA</name>
<organism evidence="19 20">
    <name type="scientific">Verticillium dahliae</name>
    <name type="common">Verticillium wilt</name>
    <dbReference type="NCBI Taxonomy" id="27337"/>
    <lineage>
        <taxon>Eukaryota</taxon>
        <taxon>Fungi</taxon>
        <taxon>Dikarya</taxon>
        <taxon>Ascomycota</taxon>
        <taxon>Pezizomycotina</taxon>
        <taxon>Sordariomycetes</taxon>
        <taxon>Hypocreomycetidae</taxon>
        <taxon>Glomerellales</taxon>
        <taxon>Plectosphaerellaceae</taxon>
        <taxon>Verticillium</taxon>
    </lineage>
</organism>
<comment type="similarity">
    <text evidence="3">Belongs to the RBT5 family.</text>
</comment>
<keyword evidence="6 15" id="KW-0349">Heme</keyword>
<evidence type="ECO:0000256" key="9">
    <source>
        <dbReference type="ARBA" id="ARBA00022729"/>
    </source>
</evidence>
<feature type="signal peptide" evidence="17">
    <location>
        <begin position="1"/>
        <end position="15"/>
    </location>
</feature>
<dbReference type="GO" id="GO:0098552">
    <property type="term" value="C:side of membrane"/>
    <property type="evidence" value="ECO:0007669"/>
    <property type="project" value="UniProtKB-KW"/>
</dbReference>
<feature type="region of interest" description="Disordered" evidence="16">
    <location>
        <begin position="93"/>
        <end position="137"/>
    </location>
</feature>
<evidence type="ECO:0000256" key="5">
    <source>
        <dbReference type="ARBA" id="ARBA00022525"/>
    </source>
</evidence>
<sequence>MKYALVFVAAGLVAAQDFGGQPSCALPCLQTALPQVGCGLQDTGCQCSPEIQASLLPIVGPCLLSSCGSAEVAQAQSAAGAACSSYLATATGSVSRGQSGSATPTPSPSVDDDDDDNTSASQATSAPTSSVINETSAISSSIRTAPTATGGSGAAATPVALAGAAMAAILGVAAAL</sequence>
<dbReference type="AlphaFoldDB" id="A0A2J8EBL4"/>
<dbReference type="PANTHER" id="PTHR37928:SF2">
    <property type="entry name" value="GPI ANCHORED CFEM DOMAIN PROTEIN (AFU_ORTHOLOGUE AFUA_6G10580)"/>
    <property type="match status" value="1"/>
</dbReference>
<dbReference type="PANTHER" id="PTHR37928">
    <property type="entry name" value="CFEM DOMAIN PROTEIN (AFU_ORTHOLOGUE AFUA_6G14090)"/>
    <property type="match status" value="1"/>
</dbReference>
<keyword evidence="10 15" id="KW-0408">Iron</keyword>
<dbReference type="GO" id="GO:0046872">
    <property type="term" value="F:metal ion binding"/>
    <property type="evidence" value="ECO:0007669"/>
    <property type="project" value="UniProtKB-UniRule"/>
</dbReference>
<keyword evidence="8 15" id="KW-0479">Metal-binding</keyword>
<dbReference type="Proteomes" id="UP000236305">
    <property type="component" value="Unassembled WGS sequence"/>
</dbReference>
<evidence type="ECO:0000256" key="7">
    <source>
        <dbReference type="ARBA" id="ARBA00022622"/>
    </source>
</evidence>
<evidence type="ECO:0000256" key="3">
    <source>
        <dbReference type="ARBA" id="ARBA00010031"/>
    </source>
</evidence>
<dbReference type="Pfam" id="PF05730">
    <property type="entry name" value="CFEM"/>
    <property type="match status" value="1"/>
</dbReference>
<evidence type="ECO:0000256" key="1">
    <source>
        <dbReference type="ARBA" id="ARBA00004609"/>
    </source>
</evidence>
<feature type="domain" description="CFEM" evidence="18">
    <location>
        <begin position="1"/>
        <end position="110"/>
    </location>
</feature>
<dbReference type="GO" id="GO:0005576">
    <property type="term" value="C:extracellular region"/>
    <property type="evidence" value="ECO:0007669"/>
    <property type="project" value="UniProtKB-SubCell"/>
</dbReference>
<accession>A0A2J8EBL4</accession>
<evidence type="ECO:0000256" key="14">
    <source>
        <dbReference type="ARBA" id="ARBA00023288"/>
    </source>
</evidence>
<proteinExistence type="inferred from homology"/>
<evidence type="ECO:0000259" key="18">
    <source>
        <dbReference type="PROSITE" id="PS52012"/>
    </source>
</evidence>
<feature type="chain" id="PRO_5043657886" description="CFEM domain-containing protein" evidence="17">
    <location>
        <begin position="16"/>
        <end position="176"/>
    </location>
</feature>
<keyword evidence="9 17" id="KW-0732">Signal</keyword>
<gene>
    <name evidence="19" type="ORF">BJF96_g7878</name>
</gene>
<evidence type="ECO:0000256" key="11">
    <source>
        <dbReference type="ARBA" id="ARBA00023136"/>
    </source>
</evidence>
<keyword evidence="11" id="KW-0472">Membrane</keyword>
<dbReference type="GO" id="GO:0005886">
    <property type="term" value="C:plasma membrane"/>
    <property type="evidence" value="ECO:0007669"/>
    <property type="project" value="UniProtKB-SubCell"/>
</dbReference>
<feature type="disulfide bond" evidence="15">
    <location>
        <begin position="38"/>
        <end position="45"/>
    </location>
</feature>
<dbReference type="InterPro" id="IPR008427">
    <property type="entry name" value="Extracellular_membr_CFEM_dom"/>
</dbReference>